<comment type="caution">
    <text evidence="6">The sequence shown here is derived from an EMBL/GenBank/DDBJ whole genome shotgun (WGS) entry which is preliminary data.</text>
</comment>
<dbReference type="SUPFAM" id="SSF53686">
    <property type="entry name" value="Tryptophan synthase beta subunit-like PLP-dependent enzymes"/>
    <property type="match status" value="1"/>
</dbReference>
<comment type="similarity">
    <text evidence="2">Belongs to the cysteine synthase/cystathionine beta-synthase family.</text>
</comment>
<proteinExistence type="inferred from homology"/>
<dbReference type="PROSITE" id="PS00901">
    <property type="entry name" value="CYS_SYNTHASE"/>
    <property type="match status" value="1"/>
</dbReference>
<evidence type="ECO:0000259" key="5">
    <source>
        <dbReference type="Pfam" id="PF00291"/>
    </source>
</evidence>
<dbReference type="Proteomes" id="UP000612899">
    <property type="component" value="Unassembled WGS sequence"/>
</dbReference>
<keyword evidence="3" id="KW-0663">Pyridoxal phosphate</keyword>
<dbReference type="CDD" id="cd01561">
    <property type="entry name" value="CBS_like"/>
    <property type="match status" value="1"/>
</dbReference>
<feature type="region of interest" description="Disordered" evidence="4">
    <location>
        <begin position="136"/>
        <end position="162"/>
    </location>
</feature>
<evidence type="ECO:0000256" key="1">
    <source>
        <dbReference type="ARBA" id="ARBA00001933"/>
    </source>
</evidence>
<evidence type="ECO:0000256" key="2">
    <source>
        <dbReference type="ARBA" id="ARBA00007103"/>
    </source>
</evidence>
<dbReference type="PANTHER" id="PTHR10314">
    <property type="entry name" value="CYSTATHIONINE BETA-SYNTHASE"/>
    <property type="match status" value="1"/>
</dbReference>
<dbReference type="FunFam" id="3.40.50.1100:FF:000118">
    <property type="entry name" value="Related to CYS4-cystathionine beta-synthase"/>
    <property type="match status" value="1"/>
</dbReference>
<dbReference type="Pfam" id="PF00291">
    <property type="entry name" value="PALP"/>
    <property type="match status" value="1"/>
</dbReference>
<dbReference type="InterPro" id="IPR001216">
    <property type="entry name" value="P-phosphate_BS"/>
</dbReference>
<dbReference type="InterPro" id="IPR001926">
    <property type="entry name" value="TrpB-like_PALP"/>
</dbReference>
<keyword evidence="7" id="KW-1185">Reference proteome</keyword>
<accession>A0A8J3Q1T8</accession>
<dbReference type="EMBL" id="BONY01000001">
    <property type="protein sequence ID" value="GIH02069.1"/>
    <property type="molecule type" value="Genomic_DNA"/>
</dbReference>
<sequence>MQFRESVIDLIGQTPLVRLGRLGAGLAPTILAKLESANPGGSAKDRIALRMIEAAETAGLLREGGTIIEPTSGNTGVGLALVAQRKGYRCIFTCPDKVSADKIAVLRAYGAQVVICPAAVPPEHPESYRSVAQRLAEQTPGGYRPDQYSNPGNPESHYYGTGPEIWAQTEGRVTCLVAGVGTGGTISGTGRYLKEVSGGKVSVIGADPDGSIYTGGCGRPYFVEGVGQPSYPQSFDPSVPDEILAVTDEDSIATTRRLAREEGILTGGSGGMAVAAALRHARACGPDDVMVIEGARLRARVPVENLQ</sequence>
<dbReference type="InterPro" id="IPR050214">
    <property type="entry name" value="Cys_Synth/Cystath_Beta-Synth"/>
</dbReference>
<evidence type="ECO:0000256" key="3">
    <source>
        <dbReference type="ARBA" id="ARBA00022898"/>
    </source>
</evidence>
<reference evidence="6" key="1">
    <citation type="submission" date="2021-01" db="EMBL/GenBank/DDBJ databases">
        <title>Whole genome shotgun sequence of Rhizocola hellebori NBRC 109834.</title>
        <authorList>
            <person name="Komaki H."/>
            <person name="Tamura T."/>
        </authorList>
    </citation>
    <scope>NUCLEOTIDE SEQUENCE</scope>
    <source>
        <strain evidence="6">NBRC 109834</strain>
    </source>
</reference>
<dbReference type="InterPro" id="IPR036052">
    <property type="entry name" value="TrpB-like_PALP_sf"/>
</dbReference>
<evidence type="ECO:0000313" key="6">
    <source>
        <dbReference type="EMBL" id="GIH02069.1"/>
    </source>
</evidence>
<feature type="domain" description="Tryptophan synthase beta chain-like PALP" evidence="5">
    <location>
        <begin position="9"/>
        <end position="292"/>
    </location>
</feature>
<dbReference type="FunFam" id="3.40.50.1100:FF:000003">
    <property type="entry name" value="Cystathionine beta-synthase"/>
    <property type="match status" value="1"/>
</dbReference>
<organism evidence="6 7">
    <name type="scientific">Rhizocola hellebori</name>
    <dbReference type="NCBI Taxonomy" id="1392758"/>
    <lineage>
        <taxon>Bacteria</taxon>
        <taxon>Bacillati</taxon>
        <taxon>Actinomycetota</taxon>
        <taxon>Actinomycetes</taxon>
        <taxon>Micromonosporales</taxon>
        <taxon>Micromonosporaceae</taxon>
        <taxon>Rhizocola</taxon>
    </lineage>
</organism>
<dbReference type="GO" id="GO:0016765">
    <property type="term" value="F:transferase activity, transferring alkyl or aryl (other than methyl) groups"/>
    <property type="evidence" value="ECO:0007669"/>
    <property type="project" value="UniProtKB-ARBA"/>
</dbReference>
<evidence type="ECO:0000313" key="7">
    <source>
        <dbReference type="Proteomes" id="UP000612899"/>
    </source>
</evidence>
<protein>
    <recommendedName>
        <fullName evidence="5">Tryptophan synthase beta chain-like PALP domain-containing protein</fullName>
    </recommendedName>
</protein>
<name>A0A8J3Q1T8_9ACTN</name>
<dbReference type="Gene3D" id="3.40.50.1100">
    <property type="match status" value="2"/>
</dbReference>
<dbReference type="AlphaFoldDB" id="A0A8J3Q1T8"/>
<gene>
    <name evidence="6" type="ORF">Rhe02_01360</name>
</gene>
<comment type="cofactor">
    <cofactor evidence="1">
        <name>pyridoxal 5'-phosphate</name>
        <dbReference type="ChEBI" id="CHEBI:597326"/>
    </cofactor>
</comment>
<dbReference type="GO" id="GO:0006535">
    <property type="term" value="P:cysteine biosynthetic process from serine"/>
    <property type="evidence" value="ECO:0007669"/>
    <property type="project" value="InterPro"/>
</dbReference>
<evidence type="ECO:0000256" key="4">
    <source>
        <dbReference type="SAM" id="MobiDB-lite"/>
    </source>
</evidence>